<feature type="transmembrane region" description="Helical" evidence="2">
    <location>
        <begin position="120"/>
        <end position="140"/>
    </location>
</feature>
<name>A0ABU2ZVE1_9ALTE</name>
<keyword evidence="5" id="KW-1185">Reference proteome</keyword>
<feature type="transmembrane region" description="Helical" evidence="2">
    <location>
        <begin position="12"/>
        <end position="30"/>
    </location>
</feature>
<evidence type="ECO:0000313" key="5">
    <source>
        <dbReference type="Proteomes" id="UP001253545"/>
    </source>
</evidence>
<feature type="transmembrane region" description="Helical" evidence="2">
    <location>
        <begin position="75"/>
        <end position="100"/>
    </location>
</feature>
<evidence type="ECO:0000259" key="3">
    <source>
        <dbReference type="PROSITE" id="PS50930"/>
    </source>
</evidence>
<reference evidence="4 5" key="1">
    <citation type="submission" date="2023-09" db="EMBL/GenBank/DDBJ databases">
        <authorList>
            <person name="Rey-Velasco X."/>
        </authorList>
    </citation>
    <scope>NUCLEOTIDE SEQUENCE [LARGE SCALE GENOMIC DNA]</scope>
    <source>
        <strain evidence="4 5">P117</strain>
    </source>
</reference>
<keyword evidence="1" id="KW-0902">Two-component regulatory system</keyword>
<evidence type="ECO:0000256" key="1">
    <source>
        <dbReference type="ARBA" id="ARBA00023012"/>
    </source>
</evidence>
<gene>
    <name evidence="4" type="ORF">RM552_17090</name>
</gene>
<dbReference type="EMBL" id="JAVRHX010000008">
    <property type="protein sequence ID" value="MDT0596575.1"/>
    <property type="molecule type" value="Genomic_DNA"/>
</dbReference>
<feature type="transmembrane region" description="Helical" evidence="2">
    <location>
        <begin position="42"/>
        <end position="63"/>
    </location>
</feature>
<evidence type="ECO:0000256" key="2">
    <source>
        <dbReference type="SAM" id="Phobius"/>
    </source>
</evidence>
<dbReference type="InterPro" id="IPR007492">
    <property type="entry name" value="LytTR_DNA-bd_dom"/>
</dbReference>
<proteinExistence type="predicted"/>
<keyword evidence="4" id="KW-0238">DNA-binding</keyword>
<evidence type="ECO:0000313" key="4">
    <source>
        <dbReference type="EMBL" id="MDT0596575.1"/>
    </source>
</evidence>
<dbReference type="GO" id="GO:0003677">
    <property type="term" value="F:DNA binding"/>
    <property type="evidence" value="ECO:0007669"/>
    <property type="project" value="UniProtKB-KW"/>
</dbReference>
<dbReference type="Pfam" id="PF04397">
    <property type="entry name" value="LytTR"/>
    <property type="match status" value="1"/>
</dbReference>
<feature type="domain" description="HTH LytTR-type" evidence="3">
    <location>
        <begin position="185"/>
        <end position="271"/>
    </location>
</feature>
<organism evidence="4 5">
    <name type="scientific">Glaciecola petra</name>
    <dbReference type="NCBI Taxonomy" id="3075602"/>
    <lineage>
        <taxon>Bacteria</taxon>
        <taxon>Pseudomonadati</taxon>
        <taxon>Pseudomonadota</taxon>
        <taxon>Gammaproteobacteria</taxon>
        <taxon>Alteromonadales</taxon>
        <taxon>Alteromonadaceae</taxon>
        <taxon>Glaciecola</taxon>
    </lineage>
</organism>
<dbReference type="SMART" id="SM00850">
    <property type="entry name" value="LytTR"/>
    <property type="match status" value="1"/>
</dbReference>
<dbReference type="PROSITE" id="PS50930">
    <property type="entry name" value="HTH_LYTTR"/>
    <property type="match status" value="1"/>
</dbReference>
<sequence>MKRYFDFGSVRPFQYFFGLAGILGVIFAFISENEQRFFVMHLALWMLQTLGPIAILVYTHIGLHKLRFFDEKNAWLKLLVSGIIGAAIFSPIALCLDVLWGNDSLPNNLNKLVYLWLDELLGVIPPITISWIAINAPWLLGYKLITANIESSEKQELIAPKLEIDKNSANKDDFLLPINQDTLGEIIYLKSELHYLLVVGTKGKDLILYNLRDAIQNIPGHLGAQAHRSYWVTYSHITKVIKQGRQAKIVMSNGAEIPVSRNNIELFSAYL</sequence>
<dbReference type="RefSeq" id="WP_311370099.1">
    <property type="nucleotide sequence ID" value="NZ_JAVRHX010000008.1"/>
</dbReference>
<keyword evidence="2" id="KW-0472">Membrane</keyword>
<protein>
    <submittedName>
        <fullName evidence="4">LytTR family DNA-binding domain-containing protein</fullName>
    </submittedName>
</protein>
<dbReference type="Proteomes" id="UP001253545">
    <property type="component" value="Unassembled WGS sequence"/>
</dbReference>
<keyword evidence="2" id="KW-1133">Transmembrane helix</keyword>
<accession>A0ABU2ZVE1</accession>
<comment type="caution">
    <text evidence="4">The sequence shown here is derived from an EMBL/GenBank/DDBJ whole genome shotgun (WGS) entry which is preliminary data.</text>
</comment>
<keyword evidence="2" id="KW-0812">Transmembrane</keyword>
<dbReference type="Gene3D" id="2.40.50.1020">
    <property type="entry name" value="LytTr DNA-binding domain"/>
    <property type="match status" value="1"/>
</dbReference>